<keyword evidence="2" id="KW-0472">Membrane</keyword>
<dbReference type="EMBL" id="KN822072">
    <property type="protein sequence ID" value="KIM59505.1"/>
    <property type="molecule type" value="Genomic_DNA"/>
</dbReference>
<proteinExistence type="predicted"/>
<sequence>MSTLPASLLSTDTIPTIMSSTPASDTPSPTGMSPTSLTSSAALYLYTFLATLVLLLVVSSAIVLRSLFLRRRQRRLIEETIQAGTGTWSPTNNANRRRRRNIGEKPKVWEAWVQQADEKGGGNEIMAWDDILPVCAAYVDQPPSPRSFPHQDAQRTTDPPAAVLQTLRFPRPFQRRPPSPQSPSSPPDLDTASPPKQISMLRVAVLVALPAPKSPQGDLSAERSSPVVEMGVADLEVVTAGKDRSSHS</sequence>
<dbReference type="AlphaFoldDB" id="A0A0C3DFL1"/>
<evidence type="ECO:0000313" key="3">
    <source>
        <dbReference type="EMBL" id="KIM59505.1"/>
    </source>
</evidence>
<keyword evidence="4" id="KW-1185">Reference proteome</keyword>
<reference evidence="3 4" key="1">
    <citation type="submission" date="2014-04" db="EMBL/GenBank/DDBJ databases">
        <authorList>
            <consortium name="DOE Joint Genome Institute"/>
            <person name="Kuo A."/>
            <person name="Kohler A."/>
            <person name="Nagy L.G."/>
            <person name="Floudas D."/>
            <person name="Copeland A."/>
            <person name="Barry K.W."/>
            <person name="Cichocki N."/>
            <person name="Veneault-Fourrey C."/>
            <person name="LaButti K."/>
            <person name="Lindquist E.A."/>
            <person name="Lipzen A."/>
            <person name="Lundell T."/>
            <person name="Morin E."/>
            <person name="Murat C."/>
            <person name="Sun H."/>
            <person name="Tunlid A."/>
            <person name="Henrissat B."/>
            <person name="Grigoriev I.V."/>
            <person name="Hibbett D.S."/>
            <person name="Martin F."/>
            <person name="Nordberg H.P."/>
            <person name="Cantor M.N."/>
            <person name="Hua S.X."/>
        </authorList>
    </citation>
    <scope>NUCLEOTIDE SEQUENCE [LARGE SCALE GENOMIC DNA]</scope>
    <source>
        <strain evidence="3 4">Foug A</strain>
    </source>
</reference>
<evidence type="ECO:0000256" key="2">
    <source>
        <dbReference type="SAM" id="Phobius"/>
    </source>
</evidence>
<dbReference type="InParanoid" id="A0A0C3DFL1"/>
<organism evidence="3 4">
    <name type="scientific">Scleroderma citrinum Foug A</name>
    <dbReference type="NCBI Taxonomy" id="1036808"/>
    <lineage>
        <taxon>Eukaryota</taxon>
        <taxon>Fungi</taxon>
        <taxon>Dikarya</taxon>
        <taxon>Basidiomycota</taxon>
        <taxon>Agaricomycotina</taxon>
        <taxon>Agaricomycetes</taxon>
        <taxon>Agaricomycetidae</taxon>
        <taxon>Boletales</taxon>
        <taxon>Sclerodermatineae</taxon>
        <taxon>Sclerodermataceae</taxon>
        <taxon>Scleroderma</taxon>
    </lineage>
</organism>
<evidence type="ECO:0000313" key="4">
    <source>
        <dbReference type="Proteomes" id="UP000053989"/>
    </source>
</evidence>
<protein>
    <submittedName>
        <fullName evidence="3">Uncharacterized protein</fullName>
    </submittedName>
</protein>
<feature type="compositionally biased region" description="Pro residues" evidence="1">
    <location>
        <begin position="175"/>
        <end position="186"/>
    </location>
</feature>
<dbReference type="Proteomes" id="UP000053989">
    <property type="component" value="Unassembled WGS sequence"/>
</dbReference>
<feature type="region of interest" description="Disordered" evidence="1">
    <location>
        <begin position="170"/>
        <end position="197"/>
    </location>
</feature>
<feature type="transmembrane region" description="Helical" evidence="2">
    <location>
        <begin position="43"/>
        <end position="68"/>
    </location>
</feature>
<keyword evidence="2" id="KW-0812">Transmembrane</keyword>
<dbReference type="OrthoDB" id="2683906at2759"/>
<reference evidence="4" key="2">
    <citation type="submission" date="2015-01" db="EMBL/GenBank/DDBJ databases">
        <title>Evolutionary Origins and Diversification of the Mycorrhizal Mutualists.</title>
        <authorList>
            <consortium name="DOE Joint Genome Institute"/>
            <consortium name="Mycorrhizal Genomics Consortium"/>
            <person name="Kohler A."/>
            <person name="Kuo A."/>
            <person name="Nagy L.G."/>
            <person name="Floudas D."/>
            <person name="Copeland A."/>
            <person name="Barry K.W."/>
            <person name="Cichocki N."/>
            <person name="Veneault-Fourrey C."/>
            <person name="LaButti K."/>
            <person name="Lindquist E.A."/>
            <person name="Lipzen A."/>
            <person name="Lundell T."/>
            <person name="Morin E."/>
            <person name="Murat C."/>
            <person name="Riley R."/>
            <person name="Ohm R."/>
            <person name="Sun H."/>
            <person name="Tunlid A."/>
            <person name="Henrissat B."/>
            <person name="Grigoriev I.V."/>
            <person name="Hibbett D.S."/>
            <person name="Martin F."/>
        </authorList>
    </citation>
    <scope>NUCLEOTIDE SEQUENCE [LARGE SCALE GENOMIC DNA]</scope>
    <source>
        <strain evidence="4">Foug A</strain>
    </source>
</reference>
<accession>A0A0C3DFL1</accession>
<evidence type="ECO:0000256" key="1">
    <source>
        <dbReference type="SAM" id="MobiDB-lite"/>
    </source>
</evidence>
<keyword evidence="2" id="KW-1133">Transmembrane helix</keyword>
<name>A0A0C3DFL1_9AGAM</name>
<dbReference type="HOGENOM" id="CLU_051368_3_0_1"/>
<gene>
    <name evidence="3" type="ORF">SCLCIDRAFT_1217634</name>
</gene>